<dbReference type="CDD" id="cd00075">
    <property type="entry name" value="HATPase"/>
    <property type="match status" value="1"/>
</dbReference>
<dbReference type="PROSITE" id="PS50112">
    <property type="entry name" value="PAS"/>
    <property type="match status" value="1"/>
</dbReference>
<dbReference type="Gene3D" id="3.30.450.20">
    <property type="entry name" value="PAS domain"/>
    <property type="match status" value="2"/>
</dbReference>
<keyword evidence="8 9" id="KW-0472">Membrane</keyword>
<evidence type="ECO:0000256" key="6">
    <source>
        <dbReference type="ARBA" id="ARBA00022777"/>
    </source>
</evidence>
<proteinExistence type="predicted"/>
<keyword evidence="9" id="KW-1133">Transmembrane helix</keyword>
<dbReference type="Gene3D" id="3.30.565.10">
    <property type="entry name" value="Histidine kinase-like ATPase, C-terminal domain"/>
    <property type="match status" value="1"/>
</dbReference>
<dbReference type="Pfam" id="PF02518">
    <property type="entry name" value="HATPase_c"/>
    <property type="match status" value="1"/>
</dbReference>
<dbReference type="EMBL" id="DF977000">
    <property type="protein sequence ID" value="GAQ24902.1"/>
    <property type="molecule type" value="Genomic_DNA"/>
</dbReference>
<dbReference type="Gene3D" id="1.10.287.130">
    <property type="match status" value="1"/>
</dbReference>
<comment type="catalytic activity">
    <reaction evidence="1">
        <text>ATP + protein L-histidine = ADP + protein N-phospho-L-histidine.</text>
        <dbReference type="EC" id="2.7.13.3"/>
    </reaction>
</comment>
<dbReference type="SMART" id="SM00091">
    <property type="entry name" value="PAS"/>
    <property type="match status" value="1"/>
</dbReference>
<dbReference type="InterPro" id="IPR050351">
    <property type="entry name" value="BphY/WalK/GraS-like"/>
</dbReference>
<dbReference type="AlphaFoldDB" id="A0A0U9HEH6"/>
<dbReference type="OrthoDB" id="9796330at2"/>
<evidence type="ECO:0000259" key="11">
    <source>
        <dbReference type="PROSITE" id="PS50112"/>
    </source>
</evidence>
<dbReference type="PROSITE" id="PS50109">
    <property type="entry name" value="HIS_KIN"/>
    <property type="match status" value="1"/>
</dbReference>
<dbReference type="GO" id="GO:0016036">
    <property type="term" value="P:cellular response to phosphate starvation"/>
    <property type="evidence" value="ECO:0007669"/>
    <property type="project" value="TreeGrafter"/>
</dbReference>
<evidence type="ECO:0000256" key="3">
    <source>
        <dbReference type="ARBA" id="ARBA00012438"/>
    </source>
</evidence>
<dbReference type="Pfam" id="PF23846">
    <property type="entry name" value="Cache_WalK"/>
    <property type="match status" value="1"/>
</dbReference>
<dbReference type="EC" id="2.7.13.3" evidence="3"/>
<dbReference type="SUPFAM" id="SSF55874">
    <property type="entry name" value="ATPase domain of HSP90 chaperone/DNA topoisomerase II/histidine kinase"/>
    <property type="match status" value="1"/>
</dbReference>
<dbReference type="InterPro" id="IPR036097">
    <property type="entry name" value="HisK_dim/P_sf"/>
</dbReference>
<reference evidence="13" key="1">
    <citation type="journal article" date="2016" name="Genome Announc.">
        <title>Draft Genome Sequence of the Syntrophic Lactate-Degrading Bacterium Tepidanaerobacter syntrophicus JLT.</title>
        <authorList>
            <person name="Matsuura N."/>
            <person name="Ohashi A."/>
            <person name="Tourlousse D.M."/>
            <person name="Sekiguchi Y."/>
        </authorList>
    </citation>
    <scope>NUCLEOTIDE SEQUENCE [LARGE SCALE GENOMIC DNA]</scope>
    <source>
        <strain evidence="13">JL</strain>
    </source>
</reference>
<dbReference type="InterPro" id="IPR003661">
    <property type="entry name" value="HisK_dim/P_dom"/>
</dbReference>
<feature type="transmembrane region" description="Helical" evidence="9">
    <location>
        <begin position="7"/>
        <end position="29"/>
    </location>
</feature>
<dbReference type="GO" id="GO:0000155">
    <property type="term" value="F:phosphorelay sensor kinase activity"/>
    <property type="evidence" value="ECO:0007669"/>
    <property type="project" value="InterPro"/>
</dbReference>
<organism evidence="13">
    <name type="scientific">Tepidanaerobacter syntrophicus</name>
    <dbReference type="NCBI Taxonomy" id="224999"/>
    <lineage>
        <taxon>Bacteria</taxon>
        <taxon>Bacillati</taxon>
        <taxon>Bacillota</taxon>
        <taxon>Clostridia</taxon>
        <taxon>Thermosediminibacterales</taxon>
        <taxon>Tepidanaerobacteraceae</taxon>
        <taxon>Tepidanaerobacter</taxon>
    </lineage>
</organism>
<dbReference type="SUPFAM" id="SSF158472">
    <property type="entry name" value="HAMP domain-like"/>
    <property type="match status" value="1"/>
</dbReference>
<name>A0A0U9HEH6_9FIRM</name>
<feature type="domain" description="Histidine kinase" evidence="10">
    <location>
        <begin position="366"/>
        <end position="584"/>
    </location>
</feature>
<keyword evidence="5" id="KW-0808">Transferase</keyword>
<evidence type="ECO:0000256" key="7">
    <source>
        <dbReference type="ARBA" id="ARBA00023012"/>
    </source>
</evidence>
<evidence type="ECO:0000256" key="9">
    <source>
        <dbReference type="SAM" id="Phobius"/>
    </source>
</evidence>
<evidence type="ECO:0000256" key="4">
    <source>
        <dbReference type="ARBA" id="ARBA00022553"/>
    </source>
</evidence>
<dbReference type="SUPFAM" id="SSF55785">
    <property type="entry name" value="PYP-like sensor domain (PAS domain)"/>
    <property type="match status" value="1"/>
</dbReference>
<keyword evidence="6 13" id="KW-0418">Kinase</keyword>
<dbReference type="FunFam" id="3.30.565.10:FF:000006">
    <property type="entry name" value="Sensor histidine kinase WalK"/>
    <property type="match status" value="1"/>
</dbReference>
<dbReference type="PRINTS" id="PR00344">
    <property type="entry name" value="BCTRLSENSOR"/>
</dbReference>
<dbReference type="GO" id="GO:0005886">
    <property type="term" value="C:plasma membrane"/>
    <property type="evidence" value="ECO:0007669"/>
    <property type="project" value="TreeGrafter"/>
</dbReference>
<gene>
    <name evidence="13" type="ORF">TSYNT_6286</name>
</gene>
<evidence type="ECO:0000256" key="1">
    <source>
        <dbReference type="ARBA" id="ARBA00000085"/>
    </source>
</evidence>
<dbReference type="InterPro" id="IPR035965">
    <property type="entry name" value="PAS-like_dom_sf"/>
</dbReference>
<evidence type="ECO:0000256" key="8">
    <source>
        <dbReference type="ARBA" id="ARBA00023136"/>
    </source>
</evidence>
<dbReference type="CDD" id="cd06225">
    <property type="entry name" value="HAMP"/>
    <property type="match status" value="1"/>
</dbReference>
<dbReference type="RefSeq" id="WP_059032163.1">
    <property type="nucleotide sequence ID" value="NZ_BSDW01000001.1"/>
</dbReference>
<dbReference type="PANTHER" id="PTHR45453">
    <property type="entry name" value="PHOSPHATE REGULON SENSOR PROTEIN PHOR"/>
    <property type="match status" value="1"/>
</dbReference>
<evidence type="ECO:0000256" key="2">
    <source>
        <dbReference type="ARBA" id="ARBA00004370"/>
    </source>
</evidence>
<dbReference type="Pfam" id="PF13188">
    <property type="entry name" value="PAS_8"/>
    <property type="match status" value="1"/>
</dbReference>
<dbReference type="SMART" id="SM00304">
    <property type="entry name" value="HAMP"/>
    <property type="match status" value="1"/>
</dbReference>
<keyword evidence="4" id="KW-0597">Phosphoprotein</keyword>
<comment type="subcellular location">
    <subcellularLocation>
        <location evidence="2">Membrane</location>
    </subcellularLocation>
</comment>
<sequence>MFKSIQWKLVIIYIMLILLAMEIVGVFMIQSMEDYHIDTLTSTLDNKAQLICGYIERHLTPVAHPEDINDVIKGFGQEMVIAVLDPSANIITSTDDTRFQPNTKLFAPEITQATFGTASKDIRVDPKSKIAYMYYAYPVKSGGSVVGIIYLIASMKSIYDTIANTKTILLTATLISLAATGIVGFALSKTITGPIQEVTKRAASLASGDFDQHIEVKSNDEIGKLTDMFNFLTMRLKETMEEISDEKEKMEAILLNMADGVIALNNEGEVIHINPAARQMLSLDETFNGQNISAQQLGRILNIDMESLLKNKLSNSETLISTNDAILKSIYAPLRRENRIVGHIFVFQDITKQQRLENMRKEFVANVSHELRTPLTTIKSYVETLISGAMDEKEIAQQFMNVINDETDRMTRLVNNLLELSRLDNKQVKWDMKLIDAKDVLINVVNKMDMNIKRKNQILIVNTPDKVPEIFADRDRIEQVFQNILSNAYKYTPEGGKIYLDVEAADNIVRIKFRDTGIGIPKEDLPRIFERFYRVDKTRSREMGGTGLGLSIAKEIIEAHGGKILIDSEVGVGTTVTLEIPAVAATQTIK</sequence>
<dbReference type="InterPro" id="IPR003660">
    <property type="entry name" value="HAMP_dom"/>
</dbReference>
<feature type="domain" description="HAMP" evidence="12">
    <location>
        <begin position="189"/>
        <end position="241"/>
    </location>
</feature>
<evidence type="ECO:0000313" key="14">
    <source>
        <dbReference type="Proteomes" id="UP000062160"/>
    </source>
</evidence>
<feature type="transmembrane region" description="Helical" evidence="9">
    <location>
        <begin position="134"/>
        <end position="155"/>
    </location>
</feature>
<dbReference type="SMART" id="SM00387">
    <property type="entry name" value="HATPase_c"/>
    <property type="match status" value="1"/>
</dbReference>
<dbReference type="Proteomes" id="UP000062160">
    <property type="component" value="Unassembled WGS sequence"/>
</dbReference>
<keyword evidence="7" id="KW-0902">Two-component regulatory system</keyword>
<dbReference type="InterPro" id="IPR004358">
    <property type="entry name" value="Sig_transdc_His_kin-like_C"/>
</dbReference>
<dbReference type="GO" id="GO:0004721">
    <property type="term" value="F:phosphoprotein phosphatase activity"/>
    <property type="evidence" value="ECO:0007669"/>
    <property type="project" value="TreeGrafter"/>
</dbReference>
<dbReference type="Gene3D" id="1.10.8.500">
    <property type="entry name" value="HAMP domain in histidine kinase"/>
    <property type="match status" value="1"/>
</dbReference>
<dbReference type="SMART" id="SM00388">
    <property type="entry name" value="HisKA"/>
    <property type="match status" value="1"/>
</dbReference>
<dbReference type="FunFam" id="1.10.287.130:FF:000001">
    <property type="entry name" value="Two-component sensor histidine kinase"/>
    <property type="match status" value="1"/>
</dbReference>
<evidence type="ECO:0000259" key="12">
    <source>
        <dbReference type="PROSITE" id="PS50885"/>
    </source>
</evidence>
<dbReference type="Pfam" id="PF00512">
    <property type="entry name" value="HisKA"/>
    <property type="match status" value="1"/>
</dbReference>
<dbReference type="InterPro" id="IPR003594">
    <property type="entry name" value="HATPase_dom"/>
</dbReference>
<dbReference type="CDD" id="cd00130">
    <property type="entry name" value="PAS"/>
    <property type="match status" value="1"/>
</dbReference>
<feature type="domain" description="PAS" evidence="11">
    <location>
        <begin position="246"/>
        <end position="283"/>
    </location>
</feature>
<dbReference type="STRING" id="224999.GCA_001485475_00911"/>
<dbReference type="SUPFAM" id="SSF47384">
    <property type="entry name" value="Homodimeric domain of signal transducing histidine kinase"/>
    <property type="match status" value="1"/>
</dbReference>
<dbReference type="PROSITE" id="PS50885">
    <property type="entry name" value="HAMP"/>
    <property type="match status" value="1"/>
</dbReference>
<dbReference type="Pfam" id="PF00672">
    <property type="entry name" value="HAMP"/>
    <property type="match status" value="1"/>
</dbReference>
<dbReference type="PANTHER" id="PTHR45453:SF1">
    <property type="entry name" value="PHOSPHATE REGULON SENSOR PROTEIN PHOR"/>
    <property type="match status" value="1"/>
</dbReference>
<dbReference type="InterPro" id="IPR005467">
    <property type="entry name" value="His_kinase_dom"/>
</dbReference>
<dbReference type="InterPro" id="IPR057640">
    <property type="entry name" value="Cache_WalK"/>
</dbReference>
<keyword evidence="9" id="KW-0812">Transmembrane</keyword>
<dbReference type="CDD" id="cd00082">
    <property type="entry name" value="HisKA"/>
    <property type="match status" value="1"/>
</dbReference>
<accession>A0A0U9HEH6</accession>
<evidence type="ECO:0000256" key="5">
    <source>
        <dbReference type="ARBA" id="ARBA00022679"/>
    </source>
</evidence>
<keyword evidence="14" id="KW-1185">Reference proteome</keyword>
<dbReference type="InterPro" id="IPR036890">
    <property type="entry name" value="HATPase_C_sf"/>
</dbReference>
<protein>
    <recommendedName>
        <fullName evidence="3">histidine kinase</fullName>
        <ecNumber evidence="3">2.7.13.3</ecNumber>
    </recommendedName>
</protein>
<feature type="transmembrane region" description="Helical" evidence="9">
    <location>
        <begin position="167"/>
        <end position="187"/>
    </location>
</feature>
<evidence type="ECO:0000259" key="10">
    <source>
        <dbReference type="PROSITE" id="PS50109"/>
    </source>
</evidence>
<evidence type="ECO:0000313" key="13">
    <source>
        <dbReference type="EMBL" id="GAQ24902.1"/>
    </source>
</evidence>
<dbReference type="InterPro" id="IPR000014">
    <property type="entry name" value="PAS"/>
</dbReference>